<organism evidence="9 10">
    <name type="scientific">Microbacterium nanhaiense</name>
    <dbReference type="NCBI Taxonomy" id="1301026"/>
    <lineage>
        <taxon>Bacteria</taxon>
        <taxon>Bacillati</taxon>
        <taxon>Actinomycetota</taxon>
        <taxon>Actinomycetes</taxon>
        <taxon>Micrococcales</taxon>
        <taxon>Microbacteriaceae</taxon>
        <taxon>Microbacterium</taxon>
    </lineage>
</organism>
<protein>
    <submittedName>
        <fullName evidence="9">AI-2E family transporter</fullName>
    </submittedName>
</protein>
<evidence type="ECO:0000256" key="7">
    <source>
        <dbReference type="ARBA" id="ARBA00023136"/>
    </source>
</evidence>
<keyword evidence="10" id="KW-1185">Reference proteome</keyword>
<proteinExistence type="inferred from homology"/>
<comment type="similarity">
    <text evidence="2">Belongs to the autoinducer-2 exporter (AI-2E) (TC 2.A.86) family.</text>
</comment>
<keyword evidence="3" id="KW-0813">Transport</keyword>
<feature type="transmembrane region" description="Helical" evidence="8">
    <location>
        <begin position="314"/>
        <end position="340"/>
    </location>
</feature>
<comment type="subcellular location">
    <subcellularLocation>
        <location evidence="1">Cell membrane</location>
        <topology evidence="1">Multi-pass membrane protein</topology>
    </subcellularLocation>
</comment>
<feature type="transmembrane region" description="Helical" evidence="8">
    <location>
        <begin position="239"/>
        <end position="261"/>
    </location>
</feature>
<evidence type="ECO:0000256" key="1">
    <source>
        <dbReference type="ARBA" id="ARBA00004651"/>
    </source>
</evidence>
<evidence type="ECO:0000313" key="10">
    <source>
        <dbReference type="Proteomes" id="UP000638043"/>
    </source>
</evidence>
<feature type="transmembrane region" description="Helical" evidence="8">
    <location>
        <begin position="48"/>
        <end position="68"/>
    </location>
</feature>
<dbReference type="Pfam" id="PF01594">
    <property type="entry name" value="AI-2E_transport"/>
    <property type="match status" value="1"/>
</dbReference>
<dbReference type="PANTHER" id="PTHR21716">
    <property type="entry name" value="TRANSMEMBRANE PROTEIN"/>
    <property type="match status" value="1"/>
</dbReference>
<dbReference type="PANTHER" id="PTHR21716:SF53">
    <property type="entry name" value="PERMEASE PERM-RELATED"/>
    <property type="match status" value="1"/>
</dbReference>
<feature type="transmembrane region" description="Helical" evidence="8">
    <location>
        <begin position="273"/>
        <end position="294"/>
    </location>
</feature>
<evidence type="ECO:0000256" key="6">
    <source>
        <dbReference type="ARBA" id="ARBA00022989"/>
    </source>
</evidence>
<evidence type="ECO:0000256" key="3">
    <source>
        <dbReference type="ARBA" id="ARBA00022448"/>
    </source>
</evidence>
<feature type="transmembrane region" description="Helical" evidence="8">
    <location>
        <begin position="20"/>
        <end position="42"/>
    </location>
</feature>
<accession>A0ABQ2N095</accession>
<sequence>MDPLYIGPMSIDRAPRRVAALPPAIRILVVLACSVVALVGMWLARDVIGPLAIGAVIVIICYPVGMTINRWGAPRWVGSTAVILLGYVILGVLAALLTFAITEFVRLITELMPDLTRLTQQVYVWLRDLGVDAEIGTQISTLLNTSRVIDLATSLSGSAIGVVTALFFVLAYVIFMSVDVSRYARAEEAFGPKVRPVLDRIRDYCAGVRRYFVVNAVFGLIVAVVDTISLYILDVPAPLVWGILSFVTNFIPNVGFILGLVPPALIALITNDWVTALIVVAVYIVANVTLQVLVQPKFVSDAVGITLTLSFFSVIFWTVVIGPLGAILAVPLTLLVRALVLESDPAHSWLRWLTGDDEAAERSWREPRTP</sequence>
<feature type="transmembrane region" description="Helical" evidence="8">
    <location>
        <begin position="80"/>
        <end position="102"/>
    </location>
</feature>
<evidence type="ECO:0000256" key="5">
    <source>
        <dbReference type="ARBA" id="ARBA00022692"/>
    </source>
</evidence>
<dbReference type="InterPro" id="IPR002549">
    <property type="entry name" value="AI-2E-like"/>
</dbReference>
<feature type="transmembrane region" description="Helical" evidence="8">
    <location>
        <begin position="151"/>
        <end position="175"/>
    </location>
</feature>
<evidence type="ECO:0000313" key="9">
    <source>
        <dbReference type="EMBL" id="GGO63646.1"/>
    </source>
</evidence>
<keyword evidence="5 8" id="KW-0812">Transmembrane</keyword>
<evidence type="ECO:0000256" key="2">
    <source>
        <dbReference type="ARBA" id="ARBA00009773"/>
    </source>
</evidence>
<name>A0ABQ2N095_9MICO</name>
<evidence type="ECO:0000256" key="4">
    <source>
        <dbReference type="ARBA" id="ARBA00022475"/>
    </source>
</evidence>
<keyword evidence="7 8" id="KW-0472">Membrane</keyword>
<feature type="transmembrane region" description="Helical" evidence="8">
    <location>
        <begin position="211"/>
        <end position="233"/>
    </location>
</feature>
<evidence type="ECO:0000256" key="8">
    <source>
        <dbReference type="SAM" id="Phobius"/>
    </source>
</evidence>
<gene>
    <name evidence="9" type="ORF">GCM10010910_16690</name>
</gene>
<dbReference type="Proteomes" id="UP000638043">
    <property type="component" value="Unassembled WGS sequence"/>
</dbReference>
<keyword evidence="6 8" id="KW-1133">Transmembrane helix</keyword>
<comment type="caution">
    <text evidence="9">The sequence shown here is derived from an EMBL/GenBank/DDBJ whole genome shotgun (WGS) entry which is preliminary data.</text>
</comment>
<dbReference type="EMBL" id="BMMQ01000004">
    <property type="protein sequence ID" value="GGO63646.1"/>
    <property type="molecule type" value="Genomic_DNA"/>
</dbReference>
<reference evidence="10" key="1">
    <citation type="journal article" date="2019" name="Int. J. Syst. Evol. Microbiol.">
        <title>The Global Catalogue of Microorganisms (GCM) 10K type strain sequencing project: providing services to taxonomists for standard genome sequencing and annotation.</title>
        <authorList>
            <consortium name="The Broad Institute Genomics Platform"/>
            <consortium name="The Broad Institute Genome Sequencing Center for Infectious Disease"/>
            <person name="Wu L."/>
            <person name="Ma J."/>
        </authorList>
    </citation>
    <scope>NUCLEOTIDE SEQUENCE [LARGE SCALE GENOMIC DNA]</scope>
    <source>
        <strain evidence="10">CGMCC 4.7181</strain>
    </source>
</reference>
<keyword evidence="4" id="KW-1003">Cell membrane</keyword>